<keyword evidence="1" id="KW-0812">Transmembrane</keyword>
<feature type="transmembrane region" description="Helical" evidence="1">
    <location>
        <begin position="239"/>
        <end position="256"/>
    </location>
</feature>
<dbReference type="PANTHER" id="PTHR45786:SF80">
    <property type="entry name" value="HELITRON HELICASE-LIKE DOMAIN-CONTAINING PROTEIN"/>
    <property type="match status" value="1"/>
</dbReference>
<evidence type="ECO:0000256" key="1">
    <source>
        <dbReference type="SAM" id="Phobius"/>
    </source>
</evidence>
<evidence type="ECO:0000259" key="2">
    <source>
        <dbReference type="Pfam" id="PF14214"/>
    </source>
</evidence>
<dbReference type="AlphaFoldDB" id="A0AAW2BV77"/>
<dbReference type="InterPro" id="IPR025476">
    <property type="entry name" value="Helitron_helicase-like"/>
</dbReference>
<sequence length="300" mass="34561">MPNNIEAGPSDLNLNINNGANTYQINVHVQANMQGRYNCARDFYECREEKRFSLPVPKICPFCNTRLFCSESSTMCCMKGKISFPSLPISEPLMDLFCEQSEQGRHFRQFIQSYNHNFAFTSMGVHVDDSMASTSRGIHTFRAQGSIYHKIGSLLPTNDRPRYLQLYIYDADNEIEHRLSESRDLRAHIVQRVKTILDRENPFVKEFRQLAQREDLHQCIFMLCHLILCQIYLPMNADFILMVLILTAHLIIGNVGHRTILPSSFVGSPHDMIQRFQDAMNLVQKFGKPDLFNTMTCNPG</sequence>
<reference evidence="3 4" key="1">
    <citation type="submission" date="2024-01" db="EMBL/GenBank/DDBJ databases">
        <title>A telomere-to-telomere, gap-free genome of sweet tea (Lithocarpus litseifolius).</title>
        <authorList>
            <person name="Zhou J."/>
        </authorList>
    </citation>
    <scope>NUCLEOTIDE SEQUENCE [LARGE SCALE GENOMIC DNA]</scope>
    <source>
        <strain evidence="3">Zhou-2022a</strain>
        <tissue evidence="3">Leaf</tissue>
    </source>
</reference>
<name>A0AAW2BV77_9ROSI</name>
<dbReference type="EMBL" id="JAZDWU010000010">
    <property type="protein sequence ID" value="KAK9988699.1"/>
    <property type="molecule type" value="Genomic_DNA"/>
</dbReference>
<proteinExistence type="predicted"/>
<dbReference type="Proteomes" id="UP001459277">
    <property type="component" value="Unassembled WGS sequence"/>
</dbReference>
<gene>
    <name evidence="3" type="ORF">SO802_028938</name>
</gene>
<dbReference type="PANTHER" id="PTHR45786">
    <property type="entry name" value="DNA BINDING PROTEIN-LIKE"/>
    <property type="match status" value="1"/>
</dbReference>
<keyword evidence="4" id="KW-1185">Reference proteome</keyword>
<organism evidence="3 4">
    <name type="scientific">Lithocarpus litseifolius</name>
    <dbReference type="NCBI Taxonomy" id="425828"/>
    <lineage>
        <taxon>Eukaryota</taxon>
        <taxon>Viridiplantae</taxon>
        <taxon>Streptophyta</taxon>
        <taxon>Embryophyta</taxon>
        <taxon>Tracheophyta</taxon>
        <taxon>Spermatophyta</taxon>
        <taxon>Magnoliopsida</taxon>
        <taxon>eudicotyledons</taxon>
        <taxon>Gunneridae</taxon>
        <taxon>Pentapetalae</taxon>
        <taxon>rosids</taxon>
        <taxon>fabids</taxon>
        <taxon>Fagales</taxon>
        <taxon>Fagaceae</taxon>
        <taxon>Lithocarpus</taxon>
    </lineage>
</organism>
<protein>
    <recommendedName>
        <fullName evidence="2">Helitron helicase-like domain-containing protein</fullName>
    </recommendedName>
</protein>
<evidence type="ECO:0000313" key="4">
    <source>
        <dbReference type="Proteomes" id="UP001459277"/>
    </source>
</evidence>
<keyword evidence="1" id="KW-0472">Membrane</keyword>
<comment type="caution">
    <text evidence="3">The sequence shown here is derived from an EMBL/GenBank/DDBJ whole genome shotgun (WGS) entry which is preliminary data.</text>
</comment>
<evidence type="ECO:0000313" key="3">
    <source>
        <dbReference type="EMBL" id="KAK9988699.1"/>
    </source>
</evidence>
<dbReference type="Pfam" id="PF14214">
    <property type="entry name" value="Helitron_like_N"/>
    <property type="match status" value="1"/>
</dbReference>
<keyword evidence="1" id="KW-1133">Transmembrane helix</keyword>
<feature type="domain" description="Helitron helicase-like" evidence="2">
    <location>
        <begin position="254"/>
        <end position="299"/>
    </location>
</feature>
<accession>A0AAW2BV77</accession>